<organism evidence="2 3">
    <name type="scientific">Canariomyces notabilis</name>
    <dbReference type="NCBI Taxonomy" id="2074819"/>
    <lineage>
        <taxon>Eukaryota</taxon>
        <taxon>Fungi</taxon>
        <taxon>Dikarya</taxon>
        <taxon>Ascomycota</taxon>
        <taxon>Pezizomycotina</taxon>
        <taxon>Sordariomycetes</taxon>
        <taxon>Sordariomycetidae</taxon>
        <taxon>Sordariales</taxon>
        <taxon>Chaetomiaceae</taxon>
        <taxon>Canariomyces</taxon>
    </lineage>
</organism>
<dbReference type="AlphaFoldDB" id="A0AAN6YX55"/>
<gene>
    <name evidence="2" type="ORF">N656DRAFT_795062</name>
</gene>
<accession>A0AAN6YX55</accession>
<evidence type="ECO:0000313" key="2">
    <source>
        <dbReference type="EMBL" id="KAK4116798.1"/>
    </source>
</evidence>
<proteinExistence type="predicted"/>
<evidence type="ECO:0000256" key="1">
    <source>
        <dbReference type="SAM" id="MobiDB-lite"/>
    </source>
</evidence>
<protein>
    <submittedName>
        <fullName evidence="2">Uncharacterized protein</fullName>
    </submittedName>
</protein>
<name>A0AAN6YX55_9PEZI</name>
<keyword evidence="3" id="KW-1185">Reference proteome</keyword>
<dbReference type="EMBL" id="MU853333">
    <property type="protein sequence ID" value="KAK4116798.1"/>
    <property type="molecule type" value="Genomic_DNA"/>
</dbReference>
<sequence length="128" mass="13642">MDKLRFLKKEIKTLGDKYTKLEKSINAAKSVASMPVSASPQPIIPALVAGSRTGAANGVATPPTGPKRKYDSDEQPGTSAKRLMGGSSTIATPSGHRDKNRRIGDPVIKPEPKPNAYLGSLAGEMRKW</sequence>
<dbReference type="RefSeq" id="XP_064674368.1">
    <property type="nucleotide sequence ID" value="XM_064817377.1"/>
</dbReference>
<dbReference type="Proteomes" id="UP001302812">
    <property type="component" value="Unassembled WGS sequence"/>
</dbReference>
<dbReference type="GeneID" id="89941502"/>
<reference evidence="2" key="1">
    <citation type="journal article" date="2023" name="Mol. Phylogenet. Evol.">
        <title>Genome-scale phylogeny and comparative genomics of the fungal order Sordariales.</title>
        <authorList>
            <person name="Hensen N."/>
            <person name="Bonometti L."/>
            <person name="Westerberg I."/>
            <person name="Brannstrom I.O."/>
            <person name="Guillou S."/>
            <person name="Cros-Aarteil S."/>
            <person name="Calhoun S."/>
            <person name="Haridas S."/>
            <person name="Kuo A."/>
            <person name="Mondo S."/>
            <person name="Pangilinan J."/>
            <person name="Riley R."/>
            <person name="LaButti K."/>
            <person name="Andreopoulos B."/>
            <person name="Lipzen A."/>
            <person name="Chen C."/>
            <person name="Yan M."/>
            <person name="Daum C."/>
            <person name="Ng V."/>
            <person name="Clum A."/>
            <person name="Steindorff A."/>
            <person name="Ohm R.A."/>
            <person name="Martin F."/>
            <person name="Silar P."/>
            <person name="Natvig D.O."/>
            <person name="Lalanne C."/>
            <person name="Gautier V."/>
            <person name="Ament-Velasquez S.L."/>
            <person name="Kruys A."/>
            <person name="Hutchinson M.I."/>
            <person name="Powell A.J."/>
            <person name="Barry K."/>
            <person name="Miller A.N."/>
            <person name="Grigoriev I.V."/>
            <person name="Debuchy R."/>
            <person name="Gladieux P."/>
            <person name="Hiltunen Thoren M."/>
            <person name="Johannesson H."/>
        </authorList>
    </citation>
    <scope>NUCLEOTIDE SEQUENCE</scope>
    <source>
        <strain evidence="2">CBS 508.74</strain>
    </source>
</reference>
<evidence type="ECO:0000313" key="3">
    <source>
        <dbReference type="Proteomes" id="UP001302812"/>
    </source>
</evidence>
<comment type="caution">
    <text evidence="2">The sequence shown here is derived from an EMBL/GenBank/DDBJ whole genome shotgun (WGS) entry which is preliminary data.</text>
</comment>
<feature type="compositionally biased region" description="Basic and acidic residues" evidence="1">
    <location>
        <begin position="95"/>
        <end position="112"/>
    </location>
</feature>
<feature type="region of interest" description="Disordered" evidence="1">
    <location>
        <begin position="55"/>
        <end position="128"/>
    </location>
</feature>
<reference evidence="2" key="2">
    <citation type="submission" date="2023-05" db="EMBL/GenBank/DDBJ databases">
        <authorList>
            <consortium name="Lawrence Berkeley National Laboratory"/>
            <person name="Steindorff A."/>
            <person name="Hensen N."/>
            <person name="Bonometti L."/>
            <person name="Westerberg I."/>
            <person name="Brannstrom I.O."/>
            <person name="Guillou S."/>
            <person name="Cros-Aarteil S."/>
            <person name="Calhoun S."/>
            <person name="Haridas S."/>
            <person name="Kuo A."/>
            <person name="Mondo S."/>
            <person name="Pangilinan J."/>
            <person name="Riley R."/>
            <person name="Labutti K."/>
            <person name="Andreopoulos B."/>
            <person name="Lipzen A."/>
            <person name="Chen C."/>
            <person name="Yanf M."/>
            <person name="Daum C."/>
            <person name="Ng V."/>
            <person name="Clum A."/>
            <person name="Ohm R."/>
            <person name="Martin F."/>
            <person name="Silar P."/>
            <person name="Natvig D."/>
            <person name="Lalanne C."/>
            <person name="Gautier V."/>
            <person name="Ament-Velasquez S.L."/>
            <person name="Kruys A."/>
            <person name="Hutchinson M.I."/>
            <person name="Powell A.J."/>
            <person name="Barry K."/>
            <person name="Miller A.N."/>
            <person name="Grigoriev I.V."/>
            <person name="Debuchy R."/>
            <person name="Gladieux P."/>
            <person name="Thoren M.H."/>
            <person name="Johannesson H."/>
        </authorList>
    </citation>
    <scope>NUCLEOTIDE SEQUENCE</scope>
    <source>
        <strain evidence="2">CBS 508.74</strain>
    </source>
</reference>